<evidence type="ECO:0000313" key="1">
    <source>
        <dbReference type="EMBL" id="KAA3456617.1"/>
    </source>
</evidence>
<evidence type="ECO:0008006" key="3">
    <source>
        <dbReference type="Google" id="ProtNLM"/>
    </source>
</evidence>
<proteinExistence type="predicted"/>
<accession>A0A5B6UID6</accession>
<name>A0A5B6UID6_9ROSI</name>
<protein>
    <recommendedName>
        <fullName evidence="3">Reverse transcriptase</fullName>
    </recommendedName>
</protein>
<dbReference type="EMBL" id="SMMG02000011">
    <property type="protein sequence ID" value="KAA3456617.1"/>
    <property type="molecule type" value="Genomic_DNA"/>
</dbReference>
<comment type="caution">
    <text evidence="1">The sequence shown here is derived from an EMBL/GenBank/DDBJ whole genome shotgun (WGS) entry which is preliminary data.</text>
</comment>
<reference evidence="2" key="1">
    <citation type="journal article" date="2019" name="Plant Biotechnol. J.">
        <title>Genome sequencing of the Australian wild diploid species Gossypium australe highlights disease resistance and delayed gland morphogenesis.</title>
        <authorList>
            <person name="Cai Y."/>
            <person name="Cai X."/>
            <person name="Wang Q."/>
            <person name="Wang P."/>
            <person name="Zhang Y."/>
            <person name="Cai C."/>
            <person name="Xu Y."/>
            <person name="Wang K."/>
            <person name="Zhou Z."/>
            <person name="Wang C."/>
            <person name="Geng S."/>
            <person name="Li B."/>
            <person name="Dong Q."/>
            <person name="Hou Y."/>
            <person name="Wang H."/>
            <person name="Ai P."/>
            <person name="Liu Z."/>
            <person name="Yi F."/>
            <person name="Sun M."/>
            <person name="An G."/>
            <person name="Cheng J."/>
            <person name="Zhang Y."/>
            <person name="Shi Q."/>
            <person name="Xie Y."/>
            <person name="Shi X."/>
            <person name="Chang Y."/>
            <person name="Huang F."/>
            <person name="Chen Y."/>
            <person name="Hong S."/>
            <person name="Mi L."/>
            <person name="Sun Q."/>
            <person name="Zhang L."/>
            <person name="Zhou B."/>
            <person name="Peng R."/>
            <person name="Zhang X."/>
            <person name="Liu F."/>
        </authorList>
    </citation>
    <scope>NUCLEOTIDE SEQUENCE [LARGE SCALE GENOMIC DNA]</scope>
    <source>
        <strain evidence="2">cv. PA1801</strain>
    </source>
</reference>
<dbReference type="Proteomes" id="UP000325315">
    <property type="component" value="Unassembled WGS sequence"/>
</dbReference>
<organism evidence="1 2">
    <name type="scientific">Gossypium australe</name>
    <dbReference type="NCBI Taxonomy" id="47621"/>
    <lineage>
        <taxon>Eukaryota</taxon>
        <taxon>Viridiplantae</taxon>
        <taxon>Streptophyta</taxon>
        <taxon>Embryophyta</taxon>
        <taxon>Tracheophyta</taxon>
        <taxon>Spermatophyta</taxon>
        <taxon>Magnoliopsida</taxon>
        <taxon>eudicotyledons</taxon>
        <taxon>Gunneridae</taxon>
        <taxon>Pentapetalae</taxon>
        <taxon>rosids</taxon>
        <taxon>malvids</taxon>
        <taxon>Malvales</taxon>
        <taxon>Malvaceae</taxon>
        <taxon>Malvoideae</taxon>
        <taxon>Gossypium</taxon>
    </lineage>
</organism>
<dbReference type="AlphaFoldDB" id="A0A5B6UID6"/>
<sequence>MLQSTQSLKEAVRGEDVVEVGYLNSGKHSAMVFFENKETPSMNSPLGPMGFLDSGKEMKSKGRSNKQNKRFHESNVRFKNVGSHRVSLKKSMENIVESILSISKENFGNGLFIRNDEQIEGMKRKLLWEGLKSVSPTQYIHWLVTILSSEDKRSPSNLGKRCELFGNFVDSCALQDLGFCGPSFTWQ</sequence>
<gene>
    <name evidence="1" type="ORF">EPI10_003399</name>
</gene>
<dbReference type="OrthoDB" id="1002677at2759"/>
<keyword evidence="2" id="KW-1185">Reference proteome</keyword>
<evidence type="ECO:0000313" key="2">
    <source>
        <dbReference type="Proteomes" id="UP000325315"/>
    </source>
</evidence>